<dbReference type="InterPro" id="IPR050134">
    <property type="entry name" value="NAD-dep_sirtuin_deacylases"/>
</dbReference>
<evidence type="ECO:0000256" key="6">
    <source>
        <dbReference type="ARBA" id="ARBA00023027"/>
    </source>
</evidence>
<dbReference type="AlphaFoldDB" id="A0A165U093"/>
<evidence type="ECO:0000256" key="9">
    <source>
        <dbReference type="PIRSR" id="PIRSR037938-1"/>
    </source>
</evidence>
<feature type="binding site" evidence="10">
    <location>
        <begin position="224"/>
        <end position="225"/>
    </location>
    <ligand>
        <name>NAD(+)</name>
        <dbReference type="ChEBI" id="CHEBI:57540"/>
    </ligand>
</feature>
<evidence type="ECO:0000256" key="10">
    <source>
        <dbReference type="PIRSR" id="PIRSR037938-2"/>
    </source>
</evidence>
<name>A0A165U093_9AGAM</name>
<feature type="binding site" evidence="10">
    <location>
        <begin position="60"/>
        <end position="62"/>
    </location>
    <ligand>
        <name>NAD(+)</name>
        <dbReference type="ChEBI" id="CHEBI:57540"/>
    </ligand>
</feature>
<dbReference type="Pfam" id="PF02146">
    <property type="entry name" value="SIR2"/>
    <property type="match status" value="1"/>
</dbReference>
<dbReference type="GO" id="GO:0005739">
    <property type="term" value="C:mitochondrion"/>
    <property type="evidence" value="ECO:0007669"/>
    <property type="project" value="UniProtKB-SubCell"/>
</dbReference>
<dbReference type="FunCoup" id="A0A165U093">
    <property type="interactions" value="247"/>
</dbReference>
<dbReference type="InterPro" id="IPR029035">
    <property type="entry name" value="DHS-like_NAD/FAD-binding_dom"/>
</dbReference>
<feature type="binding site" evidence="10">
    <location>
        <begin position="248"/>
        <end position="250"/>
    </location>
    <ligand>
        <name>NAD(+)</name>
        <dbReference type="ChEBI" id="CHEBI:57540"/>
    </ligand>
</feature>
<organism evidence="15 16">
    <name type="scientific">Neolentinus lepideus HHB14362 ss-1</name>
    <dbReference type="NCBI Taxonomy" id="1314782"/>
    <lineage>
        <taxon>Eukaryota</taxon>
        <taxon>Fungi</taxon>
        <taxon>Dikarya</taxon>
        <taxon>Basidiomycota</taxon>
        <taxon>Agaricomycotina</taxon>
        <taxon>Agaricomycetes</taxon>
        <taxon>Gloeophyllales</taxon>
        <taxon>Gloeophyllaceae</taxon>
        <taxon>Neolentinus</taxon>
    </lineage>
</organism>
<dbReference type="PANTHER" id="PTHR11085:SF6">
    <property type="entry name" value="NAD-DEPENDENT PROTEIN DEACETYLASE SIRTUIN-2"/>
    <property type="match status" value="1"/>
</dbReference>
<accession>A0A165U093</accession>
<evidence type="ECO:0000256" key="13">
    <source>
        <dbReference type="SAM" id="MobiDB-lite"/>
    </source>
</evidence>
<keyword evidence="7" id="KW-0496">Mitochondrion</keyword>
<feature type="binding site" evidence="10">
    <location>
        <begin position="132"/>
        <end position="135"/>
    </location>
    <ligand>
        <name>NAD(+)</name>
        <dbReference type="ChEBI" id="CHEBI:57540"/>
    </ligand>
</feature>
<keyword evidence="6 8" id="KW-0520">NAD</keyword>
<proteinExistence type="inferred from homology"/>
<keyword evidence="3 8" id="KW-0808">Transferase</keyword>
<dbReference type="InterPro" id="IPR003000">
    <property type="entry name" value="Sirtuin"/>
</dbReference>
<evidence type="ECO:0000256" key="1">
    <source>
        <dbReference type="ARBA" id="ARBA00004173"/>
    </source>
</evidence>
<dbReference type="InterPro" id="IPR026591">
    <property type="entry name" value="Sirtuin_cat_small_dom_sf"/>
</dbReference>
<sequence>MSSFLRHYQTYDGPSTVLEAHDLASIAKYMKSDACKSVFIMVSPCNSCKQGISTSSGIPDFRSPETGLYANLARLNLPYPEAVFEINFFRKNPKPFYVLAKELYPGNFRPTPAHSFVKVLDNHKILAKCFTQNIDTLERRAGVPDDKIVEAHGSYASQRCIDCKRPYDAAKLKDKLLKEEVAYCENCKGLVKPDIVFFGESLPPLFHCSISALRSADLLIVMGTSLVVQPFASLVDLVPEDCPRLLINLEHVGDFGSRSNDVVYLGKCDAGVRELCRLLGWEEELEDEWEKTKDTLERVGVGEPASEKDKKKAEKEARAARFREEAEKAGAEENEREKLKDEVDELTREVEAALAISDNGDSKQHTATTEDPPKPTDAKEEHGSEDQKGPDGKL</sequence>
<dbReference type="InterPro" id="IPR017328">
    <property type="entry name" value="Sirtuin_class_I"/>
</dbReference>
<dbReference type="PANTHER" id="PTHR11085">
    <property type="entry name" value="NAD-DEPENDENT PROTEIN DEACYLASE SIRTUIN-5, MITOCHONDRIAL-RELATED"/>
    <property type="match status" value="1"/>
</dbReference>
<keyword evidence="4 8" id="KW-0479">Metal-binding</keyword>
<comment type="catalytic activity">
    <reaction evidence="8">
        <text>N(6)-acetyl-L-lysyl-[protein] + NAD(+) + H2O = 2''-O-acetyl-ADP-D-ribose + nicotinamide + L-lysyl-[protein]</text>
        <dbReference type="Rhea" id="RHEA:43636"/>
        <dbReference type="Rhea" id="RHEA-COMP:9752"/>
        <dbReference type="Rhea" id="RHEA-COMP:10731"/>
        <dbReference type="ChEBI" id="CHEBI:15377"/>
        <dbReference type="ChEBI" id="CHEBI:17154"/>
        <dbReference type="ChEBI" id="CHEBI:29969"/>
        <dbReference type="ChEBI" id="CHEBI:57540"/>
        <dbReference type="ChEBI" id="CHEBI:61930"/>
        <dbReference type="ChEBI" id="CHEBI:83767"/>
        <dbReference type="EC" id="2.3.1.286"/>
    </reaction>
</comment>
<dbReference type="CDD" id="cd01408">
    <property type="entry name" value="SIRT1"/>
    <property type="match status" value="1"/>
</dbReference>
<feature type="compositionally biased region" description="Basic and acidic residues" evidence="13">
    <location>
        <begin position="371"/>
        <end position="394"/>
    </location>
</feature>
<feature type="active site" description="Proton acceptor" evidence="9 12">
    <location>
        <position position="152"/>
    </location>
</feature>
<keyword evidence="16" id="KW-1185">Reference proteome</keyword>
<dbReference type="STRING" id="1314782.A0A165U093"/>
<feature type="region of interest" description="Disordered" evidence="13">
    <location>
        <begin position="296"/>
        <end position="394"/>
    </location>
</feature>
<evidence type="ECO:0000259" key="14">
    <source>
        <dbReference type="PROSITE" id="PS50305"/>
    </source>
</evidence>
<comment type="cofactor">
    <cofactor evidence="11">
        <name>Zn(2+)</name>
        <dbReference type="ChEBI" id="CHEBI:29105"/>
    </cofactor>
    <text evidence="11">Binds 1 zinc ion per subunit.</text>
</comment>
<evidence type="ECO:0000313" key="15">
    <source>
        <dbReference type="EMBL" id="KZT27446.1"/>
    </source>
</evidence>
<dbReference type="Proteomes" id="UP000076761">
    <property type="component" value="Unassembled WGS sequence"/>
</dbReference>
<dbReference type="Gene3D" id="3.40.50.1220">
    <property type="entry name" value="TPP-binding domain"/>
    <property type="match status" value="1"/>
</dbReference>
<evidence type="ECO:0000256" key="12">
    <source>
        <dbReference type="PROSITE-ProRule" id="PRU00236"/>
    </source>
</evidence>
<dbReference type="PROSITE" id="PS50305">
    <property type="entry name" value="SIRTUIN"/>
    <property type="match status" value="1"/>
</dbReference>
<comment type="subcellular location">
    <subcellularLocation>
        <location evidence="1">Mitochondrion</location>
    </subcellularLocation>
</comment>
<dbReference type="InParanoid" id="A0A165U093"/>
<feature type="binding site" evidence="11 12">
    <location>
        <position position="187"/>
    </location>
    <ligand>
        <name>Zn(2+)</name>
        <dbReference type="ChEBI" id="CHEBI:29105"/>
    </ligand>
</feature>
<feature type="domain" description="Deacetylase sirtuin-type" evidence="14">
    <location>
        <begin position="16"/>
        <end position="282"/>
    </location>
</feature>
<evidence type="ECO:0000256" key="11">
    <source>
        <dbReference type="PIRSR" id="PIRSR037938-3"/>
    </source>
</evidence>
<dbReference type="OrthoDB" id="420264at2759"/>
<comment type="similarity">
    <text evidence="2 8">Belongs to the sirtuin family. Class I subfamily.</text>
</comment>
<feature type="binding site" evidence="11 12">
    <location>
        <position position="160"/>
    </location>
    <ligand>
        <name>Zn(2+)</name>
        <dbReference type="ChEBI" id="CHEBI:29105"/>
    </ligand>
</feature>
<feature type="binding site" evidence="11 12">
    <location>
        <position position="184"/>
    </location>
    <ligand>
        <name>Zn(2+)</name>
        <dbReference type="ChEBI" id="CHEBI:29105"/>
    </ligand>
</feature>
<evidence type="ECO:0000256" key="8">
    <source>
        <dbReference type="PIRNR" id="PIRNR037938"/>
    </source>
</evidence>
<dbReference type="GO" id="GO:0070403">
    <property type="term" value="F:NAD+ binding"/>
    <property type="evidence" value="ECO:0007669"/>
    <property type="project" value="UniProtKB-UniRule"/>
</dbReference>
<feature type="compositionally biased region" description="Basic and acidic residues" evidence="13">
    <location>
        <begin position="305"/>
        <end position="351"/>
    </location>
</feature>
<gene>
    <name evidence="15" type="ORF">NEOLEDRAFT_1060891</name>
</gene>
<feature type="binding site" evidence="11 12">
    <location>
        <position position="163"/>
    </location>
    <ligand>
        <name>Zn(2+)</name>
        <dbReference type="ChEBI" id="CHEBI:29105"/>
    </ligand>
</feature>
<evidence type="ECO:0000256" key="3">
    <source>
        <dbReference type="ARBA" id="ARBA00022679"/>
    </source>
</evidence>
<dbReference type="GO" id="GO:0005634">
    <property type="term" value="C:nucleus"/>
    <property type="evidence" value="ECO:0007669"/>
    <property type="project" value="TreeGrafter"/>
</dbReference>
<dbReference type="Gene3D" id="3.30.1600.10">
    <property type="entry name" value="SIR2/SIRT2 'Small Domain"/>
    <property type="match status" value="1"/>
</dbReference>
<protein>
    <recommendedName>
        <fullName evidence="8">NAD-dependent protein deacetylase</fullName>
        <ecNumber evidence="8">2.3.1.286</ecNumber>
    </recommendedName>
</protein>
<evidence type="ECO:0000256" key="4">
    <source>
        <dbReference type="ARBA" id="ARBA00022723"/>
    </source>
</evidence>
<reference evidence="15 16" key="1">
    <citation type="journal article" date="2016" name="Mol. Biol. Evol.">
        <title>Comparative Genomics of Early-Diverging Mushroom-Forming Fungi Provides Insights into the Origins of Lignocellulose Decay Capabilities.</title>
        <authorList>
            <person name="Nagy L.G."/>
            <person name="Riley R."/>
            <person name="Tritt A."/>
            <person name="Adam C."/>
            <person name="Daum C."/>
            <person name="Floudas D."/>
            <person name="Sun H."/>
            <person name="Yadav J.S."/>
            <person name="Pangilinan J."/>
            <person name="Larsson K.H."/>
            <person name="Matsuura K."/>
            <person name="Barry K."/>
            <person name="Labutti K."/>
            <person name="Kuo R."/>
            <person name="Ohm R.A."/>
            <person name="Bhattacharya S.S."/>
            <person name="Shirouzu T."/>
            <person name="Yoshinaga Y."/>
            <person name="Martin F.M."/>
            <person name="Grigoriev I.V."/>
            <person name="Hibbett D.S."/>
        </authorList>
    </citation>
    <scope>NUCLEOTIDE SEQUENCE [LARGE SCALE GENOMIC DNA]</scope>
    <source>
        <strain evidence="15 16">HHB14362 ss-1</strain>
    </source>
</reference>
<evidence type="ECO:0000256" key="5">
    <source>
        <dbReference type="ARBA" id="ARBA00022833"/>
    </source>
</evidence>
<dbReference type="PIRSF" id="PIRSF037938">
    <property type="entry name" value="SIR2_euk"/>
    <property type="match status" value="1"/>
</dbReference>
<evidence type="ECO:0000256" key="7">
    <source>
        <dbReference type="ARBA" id="ARBA00023128"/>
    </source>
</evidence>
<dbReference type="GO" id="GO:0017136">
    <property type="term" value="F:histone deacetylase activity, NAD-dependent"/>
    <property type="evidence" value="ECO:0007669"/>
    <property type="project" value="InterPro"/>
</dbReference>
<dbReference type="GO" id="GO:0008270">
    <property type="term" value="F:zinc ion binding"/>
    <property type="evidence" value="ECO:0007669"/>
    <property type="project" value="UniProtKB-UniRule"/>
</dbReference>
<evidence type="ECO:0000313" key="16">
    <source>
        <dbReference type="Proteomes" id="UP000076761"/>
    </source>
</evidence>
<dbReference type="SUPFAM" id="SSF52467">
    <property type="entry name" value="DHS-like NAD/FAD-binding domain"/>
    <property type="match status" value="1"/>
</dbReference>
<dbReference type="InterPro" id="IPR026590">
    <property type="entry name" value="Ssirtuin_cat_dom"/>
</dbReference>
<dbReference type="EMBL" id="KV425562">
    <property type="protein sequence ID" value="KZT27446.1"/>
    <property type="molecule type" value="Genomic_DNA"/>
</dbReference>
<dbReference type="EC" id="2.3.1.286" evidence="8"/>
<evidence type="ECO:0000256" key="2">
    <source>
        <dbReference type="ARBA" id="ARBA00006924"/>
    </source>
</evidence>
<feature type="binding site" evidence="10">
    <location>
        <position position="268"/>
    </location>
    <ligand>
        <name>NAD(+)</name>
        <dbReference type="ChEBI" id="CHEBI:57540"/>
    </ligand>
</feature>
<keyword evidence="5 8" id="KW-0862">Zinc</keyword>